<feature type="region of interest" description="Disordered" evidence="1">
    <location>
        <begin position="732"/>
        <end position="774"/>
    </location>
</feature>
<feature type="compositionally biased region" description="Basic and acidic residues" evidence="1">
    <location>
        <begin position="541"/>
        <end position="568"/>
    </location>
</feature>
<feature type="compositionally biased region" description="Basic residues" evidence="1">
    <location>
        <begin position="144"/>
        <end position="154"/>
    </location>
</feature>
<dbReference type="OrthoDB" id="3993678at2759"/>
<feature type="region of interest" description="Disordered" evidence="1">
    <location>
        <begin position="636"/>
        <end position="712"/>
    </location>
</feature>
<feature type="compositionally biased region" description="Polar residues" evidence="1">
    <location>
        <begin position="690"/>
        <end position="712"/>
    </location>
</feature>
<evidence type="ECO:0000313" key="3">
    <source>
        <dbReference type="Proteomes" id="UP000187013"/>
    </source>
</evidence>
<feature type="compositionally biased region" description="Basic and acidic residues" evidence="1">
    <location>
        <begin position="764"/>
        <end position="774"/>
    </location>
</feature>
<feature type="region of interest" description="Disordered" evidence="1">
    <location>
        <begin position="321"/>
        <end position="576"/>
    </location>
</feature>
<feature type="compositionally biased region" description="Polar residues" evidence="1">
    <location>
        <begin position="672"/>
        <end position="682"/>
    </location>
</feature>
<feature type="compositionally biased region" description="Pro residues" evidence="1">
    <location>
        <begin position="117"/>
        <end position="129"/>
    </location>
</feature>
<protein>
    <submittedName>
        <fullName evidence="2">Uncharacterized protein</fullName>
    </submittedName>
</protein>
<organism evidence="2 3">
    <name type="scientific">Zygosaccharomyces rouxii</name>
    <dbReference type="NCBI Taxonomy" id="4956"/>
    <lineage>
        <taxon>Eukaryota</taxon>
        <taxon>Fungi</taxon>
        <taxon>Dikarya</taxon>
        <taxon>Ascomycota</taxon>
        <taxon>Saccharomycotina</taxon>
        <taxon>Saccharomycetes</taxon>
        <taxon>Saccharomycetales</taxon>
        <taxon>Saccharomycetaceae</taxon>
        <taxon>Zygosaccharomyces</taxon>
    </lineage>
</organism>
<feature type="compositionally biased region" description="Polar residues" evidence="1">
    <location>
        <begin position="488"/>
        <end position="516"/>
    </location>
</feature>
<name>A0A1Q3A7V5_ZYGRO</name>
<feature type="compositionally biased region" description="Polar residues" evidence="1">
    <location>
        <begin position="636"/>
        <end position="659"/>
    </location>
</feature>
<gene>
    <name evidence="2" type="ORF">ZYGR_0AF02970</name>
</gene>
<accession>A0A1Q3A7V5</accession>
<proteinExistence type="predicted"/>
<evidence type="ECO:0000313" key="2">
    <source>
        <dbReference type="EMBL" id="GAV51826.1"/>
    </source>
</evidence>
<feature type="compositionally biased region" description="Basic and acidic residues" evidence="1">
    <location>
        <begin position="422"/>
        <end position="483"/>
    </location>
</feature>
<dbReference type="AlphaFoldDB" id="A0A1Q3A7V5"/>
<feature type="region of interest" description="Disordered" evidence="1">
    <location>
        <begin position="105"/>
        <end position="168"/>
    </location>
</feature>
<dbReference type="Proteomes" id="UP000187013">
    <property type="component" value="Unassembled WGS sequence"/>
</dbReference>
<feature type="compositionally biased region" description="Polar residues" evidence="1">
    <location>
        <begin position="753"/>
        <end position="763"/>
    </location>
</feature>
<comment type="caution">
    <text evidence="2">The sequence shown here is derived from an EMBL/GenBank/DDBJ whole genome shotgun (WGS) entry which is preliminary data.</text>
</comment>
<reference evidence="2 3" key="1">
    <citation type="submission" date="2016-08" db="EMBL/GenBank/DDBJ databases">
        <title>Draft genome sequence of allopolyploid Zygosaccharomyces rouxii.</title>
        <authorList>
            <person name="Watanabe J."/>
            <person name="Uehara K."/>
            <person name="Mogi Y."/>
            <person name="Tsukioka Y."/>
        </authorList>
    </citation>
    <scope>NUCLEOTIDE SEQUENCE [LARGE SCALE GENOMIC DNA]</scope>
    <source>
        <strain evidence="2 3">NBRC 110957</strain>
    </source>
</reference>
<feature type="region of interest" description="Disordered" evidence="1">
    <location>
        <begin position="61"/>
        <end position="87"/>
    </location>
</feature>
<sequence>MVRSRGLLRSELLKTDGSIDVNNVDVNDDDDDIEVDRVQQPREPIPMGFGYVPQMVQVGQGKIPGLPPGVPGGAPMGPPSPMPNTQPNVGFRQNVPMRMPNGMPYRGGPPTGGMPPNGMPPVGGPPPPQQQQRRAYSLNNVWRQRPRIPHKNNKNRNSGGNEDEEVLMQESEDDVTFNDIRTMGKSEKYGFEADTAPIIPTLITKSHNNMNNTEYRKAMTAQRKHAMNVMARQRKTAQAGGVPTPGADPRAMSLQGYGRGSPFNPMGPGGPGVYPGVAPGFGGNPRAPAGMPRSMSMMTTQSRPPMGYMRQHQQNMLAARDNEFPQPGGTNPVINMPSPALAGPGPGPGPGPTTAPRRNLKLGLNPPAPQTLDPGPLTPDNDKSRNESFPLKNQLAANSPGSPPMNGGQLNVLQLSQPQQNELKEREKQLADREKELKEKEEAVKRREAEVQQELKQKEQELERERLRKDQEELQKQEQRELIEPSEENQQQVKTENSYNVPLQNQLAQPQDLSRCNTEDGLDLEPSSTLERGLDVLSLNDKFEAESVADNKDKENEMGKKKEMEKNRNAPGYNYRESTVSFGDLKNNRISTSTFMSALSDSPQKRNNQASGLYKLENTGHNEFFTAEEFVGNDANNSQGTSTLDVSNISPANSNTTAKLGSDARMSRQLHSDTPVTWNRSGSLRKPLSKISSASSRENESNTGAQRSSRNSAINVSMGSFLSSNDDTFDFKRVNKNRDPSMTSALPTEVAGESSSKQVSEQNPEPKKEEDNEMERFSFDNTMGQPYEPMFARGSELMPPKKQFKTIIIPSEQLNILKENKSLMSEISIISAEFADSIKRECMLEEKLQTISTNSGNNEKPLQGESRLEYEAQLRTKSDKIVDLLKQLNEQRLRRLIAEEQLILSENGAKPSSTDLVHKIADLESQLKAKDYEISQLKEYQP</sequence>
<feature type="compositionally biased region" description="Polar residues" evidence="1">
    <location>
        <begin position="130"/>
        <end position="142"/>
    </location>
</feature>
<evidence type="ECO:0000256" key="1">
    <source>
        <dbReference type="SAM" id="MobiDB-lite"/>
    </source>
</evidence>
<dbReference type="EMBL" id="BDGX01000032">
    <property type="protein sequence ID" value="GAV51826.1"/>
    <property type="molecule type" value="Genomic_DNA"/>
</dbReference>
<feature type="compositionally biased region" description="Pro residues" evidence="1">
    <location>
        <begin position="65"/>
        <end position="84"/>
    </location>
</feature>
<feature type="compositionally biased region" description="Polar residues" evidence="1">
    <location>
        <begin position="408"/>
        <end position="421"/>
    </location>
</feature>